<keyword evidence="3" id="KW-1185">Reference proteome</keyword>
<sequence>MSMTMFAVKVKEGKEGKNGQSSIGLVYRHPIAKIGFTPAYPDLCTAWRLLSLVIRIERKKVKNYFFISRTAVETYPGNRILGWCDFKGGKVKYNVVYLSGFLSLLVLVSIKYFSVFTHHLPFLDSGVLITGKPTKYKEVYEEILQTGSALGAHVSHWILHCCCCGTSNFLQGEILDLVYMYFRGSGKAAEMKREAARSTMMVTL</sequence>
<evidence type="ECO:0000313" key="3">
    <source>
        <dbReference type="Proteomes" id="UP001371456"/>
    </source>
</evidence>
<gene>
    <name evidence="2" type="ORF">RDI58_018538</name>
</gene>
<name>A0AAN8YD40_SOLBU</name>
<feature type="transmembrane region" description="Helical" evidence="1">
    <location>
        <begin position="95"/>
        <end position="113"/>
    </location>
</feature>
<proteinExistence type="predicted"/>
<keyword evidence="1" id="KW-0472">Membrane</keyword>
<evidence type="ECO:0000256" key="1">
    <source>
        <dbReference type="SAM" id="Phobius"/>
    </source>
</evidence>
<comment type="caution">
    <text evidence="2">The sequence shown here is derived from an EMBL/GenBank/DDBJ whole genome shotgun (WGS) entry which is preliminary data.</text>
</comment>
<accession>A0AAN8YD40</accession>
<dbReference type="AlphaFoldDB" id="A0AAN8YD40"/>
<reference evidence="2 3" key="1">
    <citation type="submission" date="2024-02" db="EMBL/GenBank/DDBJ databases">
        <title>de novo genome assembly of Solanum bulbocastanum strain 11H21.</title>
        <authorList>
            <person name="Hosaka A.J."/>
        </authorList>
    </citation>
    <scope>NUCLEOTIDE SEQUENCE [LARGE SCALE GENOMIC DNA]</scope>
    <source>
        <tissue evidence="2">Young leaves</tissue>
    </source>
</reference>
<evidence type="ECO:0000313" key="2">
    <source>
        <dbReference type="EMBL" id="KAK6785083.1"/>
    </source>
</evidence>
<protein>
    <submittedName>
        <fullName evidence="2">Uncharacterized protein</fullName>
    </submittedName>
</protein>
<dbReference type="Proteomes" id="UP001371456">
    <property type="component" value="Unassembled WGS sequence"/>
</dbReference>
<keyword evidence="1" id="KW-0812">Transmembrane</keyword>
<organism evidence="2 3">
    <name type="scientific">Solanum bulbocastanum</name>
    <name type="common">Wild potato</name>
    <dbReference type="NCBI Taxonomy" id="147425"/>
    <lineage>
        <taxon>Eukaryota</taxon>
        <taxon>Viridiplantae</taxon>
        <taxon>Streptophyta</taxon>
        <taxon>Embryophyta</taxon>
        <taxon>Tracheophyta</taxon>
        <taxon>Spermatophyta</taxon>
        <taxon>Magnoliopsida</taxon>
        <taxon>eudicotyledons</taxon>
        <taxon>Gunneridae</taxon>
        <taxon>Pentapetalae</taxon>
        <taxon>asterids</taxon>
        <taxon>lamiids</taxon>
        <taxon>Solanales</taxon>
        <taxon>Solanaceae</taxon>
        <taxon>Solanoideae</taxon>
        <taxon>Solaneae</taxon>
        <taxon>Solanum</taxon>
    </lineage>
</organism>
<dbReference type="EMBL" id="JBANQN010000007">
    <property type="protein sequence ID" value="KAK6785083.1"/>
    <property type="molecule type" value="Genomic_DNA"/>
</dbReference>
<keyword evidence="1" id="KW-1133">Transmembrane helix</keyword>